<organism evidence="11 12">
    <name type="scientific">Pedobacter metabolipauper</name>
    <dbReference type="NCBI Taxonomy" id="425513"/>
    <lineage>
        <taxon>Bacteria</taxon>
        <taxon>Pseudomonadati</taxon>
        <taxon>Bacteroidota</taxon>
        <taxon>Sphingobacteriia</taxon>
        <taxon>Sphingobacteriales</taxon>
        <taxon>Sphingobacteriaceae</taxon>
        <taxon>Pedobacter</taxon>
    </lineage>
</organism>
<gene>
    <name evidence="11" type="ORF">ATK78_4272</name>
</gene>
<proteinExistence type="inferred from homology"/>
<dbReference type="GO" id="GO:0015344">
    <property type="term" value="F:siderophore uptake transmembrane transporter activity"/>
    <property type="evidence" value="ECO:0007669"/>
    <property type="project" value="TreeGrafter"/>
</dbReference>
<dbReference type="EMBL" id="SNYC01000008">
    <property type="protein sequence ID" value="TDQ06615.1"/>
    <property type="molecule type" value="Genomic_DNA"/>
</dbReference>
<feature type="chain" id="PRO_5020426135" evidence="9">
    <location>
        <begin position="20"/>
        <end position="823"/>
    </location>
</feature>
<dbReference type="AlphaFoldDB" id="A0A4R6SQX5"/>
<evidence type="ECO:0000313" key="11">
    <source>
        <dbReference type="EMBL" id="TDQ06615.1"/>
    </source>
</evidence>
<evidence type="ECO:0000259" key="10">
    <source>
        <dbReference type="Pfam" id="PF07715"/>
    </source>
</evidence>
<evidence type="ECO:0000256" key="7">
    <source>
        <dbReference type="ARBA" id="ARBA00023237"/>
    </source>
</evidence>
<keyword evidence="6 8" id="KW-0472">Membrane</keyword>
<dbReference type="GO" id="GO:0044718">
    <property type="term" value="P:siderophore transmembrane transport"/>
    <property type="evidence" value="ECO:0007669"/>
    <property type="project" value="TreeGrafter"/>
</dbReference>
<reference evidence="11 12" key="1">
    <citation type="submission" date="2019-03" db="EMBL/GenBank/DDBJ databases">
        <title>Genomic Encyclopedia of Archaeal and Bacterial Type Strains, Phase II (KMG-II): from individual species to whole genera.</title>
        <authorList>
            <person name="Goeker M."/>
        </authorList>
    </citation>
    <scope>NUCLEOTIDE SEQUENCE [LARGE SCALE GENOMIC DNA]</scope>
    <source>
        <strain evidence="11 12">DSM 19035</strain>
    </source>
</reference>
<dbReference type="OrthoDB" id="9812892at2"/>
<evidence type="ECO:0000256" key="6">
    <source>
        <dbReference type="ARBA" id="ARBA00023136"/>
    </source>
</evidence>
<dbReference type="Gene3D" id="2.60.40.1120">
    <property type="entry name" value="Carboxypeptidase-like, regulatory domain"/>
    <property type="match status" value="1"/>
</dbReference>
<evidence type="ECO:0000256" key="1">
    <source>
        <dbReference type="ARBA" id="ARBA00004571"/>
    </source>
</evidence>
<dbReference type="InterPro" id="IPR013784">
    <property type="entry name" value="Carb-bd-like_fold"/>
</dbReference>
<sequence length="823" mass="93024">MKHHILLILISCFTTTAVAQTGILSGKVTDNHAKPVADATVTLKELGRSVMTDDNGKYEIKGVKYGSYTLVISSVIIQPKSIAIKIASPVSVVNAEVKGTKDRELKEVSVEGKTEKRKIETSGFAVAIIETKEASLRNLTTNELLDRAVGVRVRQNGGVGSNVEYNLNGMSGSTIGIFIDGIETSTYGSSFNLNNIPPAMIERIEVYKGVLPAHLSGNYIGGAINVILKKDASLNNITAAASYGSFGTYNVDLSTTFRNEKTGFTFRGSGFRTHSDNSYTTWGESTTYVDYRGAVTRPFRAKRFNNVYESTAGRFEAGFTNVKWADVFFIGYNVSKSYEEIPHGVSMATPYVGRVNKADANVWSLNYNKRNLFIDGLTLNVNATKSDRSTRLEDTVTTRFNWDGSIREFIDDGERKPVRITYIDEFGQTQYQAQQGRPTMSRIDRDIINARSNLGYMVFPGHKISINHKIERTDRDDNNLLKPVDKDLVTTSQTIQNILAFNYETEFWKQRVKTNAQLKYTANRNNQRRVDFAYPGGQPVINRRDTSIFTDNVGYSFALAFKVAPKVYLVTSNENSFVSPTETQLFGEPERNIVPNINLLPEKNINLNLGFRTDAYNFGKSRVSFYASAFWRNGYDKITTETLDADTIENVDNAIQDVTRYINLGMTQARGFEAEVIYVFNNKLNASFNISKFNNLYKQEFDEQGNQSPYYNQQVVNEPFFNINVNAQYRLNNLFQPKSIMNIYYNFGYVQEYNIAWRNPDWGITPTQYVHDIGTSYRFPSQKIVLSVDAKNILNAELYDNFKKQKPGRGIYVKLNYTLNKFL</sequence>
<keyword evidence="12" id="KW-1185">Reference proteome</keyword>
<keyword evidence="4 8" id="KW-0812">Transmembrane</keyword>
<dbReference type="PROSITE" id="PS52016">
    <property type="entry name" value="TONB_DEPENDENT_REC_3"/>
    <property type="match status" value="1"/>
</dbReference>
<dbReference type="Proteomes" id="UP000295620">
    <property type="component" value="Unassembled WGS sequence"/>
</dbReference>
<dbReference type="InterPro" id="IPR012910">
    <property type="entry name" value="Plug_dom"/>
</dbReference>
<evidence type="ECO:0000256" key="8">
    <source>
        <dbReference type="PROSITE-ProRule" id="PRU01360"/>
    </source>
</evidence>
<dbReference type="RefSeq" id="WP_133578067.1">
    <property type="nucleotide sequence ID" value="NZ_SNYC01000008.1"/>
</dbReference>
<dbReference type="PANTHER" id="PTHR30069">
    <property type="entry name" value="TONB-DEPENDENT OUTER MEMBRANE RECEPTOR"/>
    <property type="match status" value="1"/>
</dbReference>
<evidence type="ECO:0000256" key="4">
    <source>
        <dbReference type="ARBA" id="ARBA00022692"/>
    </source>
</evidence>
<evidence type="ECO:0000256" key="9">
    <source>
        <dbReference type="SAM" id="SignalP"/>
    </source>
</evidence>
<protein>
    <submittedName>
        <fullName evidence="11">Outer membrane receptor protein involved in Fe transport</fullName>
    </submittedName>
</protein>
<keyword evidence="11" id="KW-0675">Receptor</keyword>
<accession>A0A4R6SQX5</accession>
<evidence type="ECO:0000313" key="12">
    <source>
        <dbReference type="Proteomes" id="UP000295620"/>
    </source>
</evidence>
<feature type="signal peptide" evidence="9">
    <location>
        <begin position="1"/>
        <end position="19"/>
    </location>
</feature>
<dbReference type="SUPFAM" id="SSF49452">
    <property type="entry name" value="Starch-binding domain-like"/>
    <property type="match status" value="1"/>
</dbReference>
<feature type="domain" description="TonB-dependent receptor plug" evidence="10">
    <location>
        <begin position="125"/>
        <end position="223"/>
    </location>
</feature>
<dbReference type="InterPro" id="IPR036942">
    <property type="entry name" value="Beta-barrel_TonB_sf"/>
</dbReference>
<dbReference type="Gene3D" id="2.170.130.10">
    <property type="entry name" value="TonB-dependent receptor, plug domain"/>
    <property type="match status" value="1"/>
</dbReference>
<dbReference type="Gene3D" id="2.40.170.20">
    <property type="entry name" value="TonB-dependent receptor, beta-barrel domain"/>
    <property type="match status" value="1"/>
</dbReference>
<dbReference type="InterPro" id="IPR037066">
    <property type="entry name" value="Plug_dom_sf"/>
</dbReference>
<dbReference type="Pfam" id="PF07715">
    <property type="entry name" value="Plug"/>
    <property type="match status" value="1"/>
</dbReference>
<keyword evidence="3 8" id="KW-1134">Transmembrane beta strand</keyword>
<dbReference type="InterPro" id="IPR039426">
    <property type="entry name" value="TonB-dep_rcpt-like"/>
</dbReference>
<dbReference type="GO" id="GO:0030246">
    <property type="term" value="F:carbohydrate binding"/>
    <property type="evidence" value="ECO:0007669"/>
    <property type="project" value="InterPro"/>
</dbReference>
<comment type="caution">
    <text evidence="11">The sequence shown here is derived from an EMBL/GenBank/DDBJ whole genome shotgun (WGS) entry which is preliminary data.</text>
</comment>
<keyword evidence="5 9" id="KW-0732">Signal</keyword>
<dbReference type="GO" id="GO:0009279">
    <property type="term" value="C:cell outer membrane"/>
    <property type="evidence" value="ECO:0007669"/>
    <property type="project" value="UniProtKB-SubCell"/>
</dbReference>
<keyword evidence="7 8" id="KW-0998">Cell outer membrane</keyword>
<dbReference type="SUPFAM" id="SSF56935">
    <property type="entry name" value="Porins"/>
    <property type="match status" value="1"/>
</dbReference>
<dbReference type="Pfam" id="PF13715">
    <property type="entry name" value="CarbopepD_reg_2"/>
    <property type="match status" value="1"/>
</dbReference>
<keyword evidence="2 8" id="KW-0813">Transport</keyword>
<evidence type="ECO:0000256" key="2">
    <source>
        <dbReference type="ARBA" id="ARBA00022448"/>
    </source>
</evidence>
<evidence type="ECO:0000256" key="3">
    <source>
        <dbReference type="ARBA" id="ARBA00022452"/>
    </source>
</evidence>
<name>A0A4R6SQX5_9SPHI</name>
<evidence type="ECO:0000256" key="5">
    <source>
        <dbReference type="ARBA" id="ARBA00022729"/>
    </source>
</evidence>
<comment type="similarity">
    <text evidence="8">Belongs to the TonB-dependent receptor family.</text>
</comment>
<dbReference type="PANTHER" id="PTHR30069:SF29">
    <property type="entry name" value="HEMOGLOBIN AND HEMOGLOBIN-HAPTOGLOBIN-BINDING PROTEIN 1-RELATED"/>
    <property type="match status" value="1"/>
</dbReference>
<comment type="subcellular location">
    <subcellularLocation>
        <location evidence="1 8">Cell outer membrane</location>
        <topology evidence="1 8">Multi-pass membrane protein</topology>
    </subcellularLocation>
</comment>